<evidence type="ECO:0000313" key="1">
    <source>
        <dbReference type="EMBL" id="CAE0703722.1"/>
    </source>
</evidence>
<evidence type="ECO:0000313" key="2">
    <source>
        <dbReference type="EMBL" id="CAH0366875.1"/>
    </source>
</evidence>
<protein>
    <submittedName>
        <fullName evidence="1">Uncharacterized protein</fullName>
    </submittedName>
</protein>
<gene>
    <name evidence="1" type="ORF">PCAL00307_LOCUS19169</name>
    <name evidence="2" type="ORF">PECAL_1P33880</name>
</gene>
<sequence length="230" mass="25201">MAFDESRLRALVRGDSCVLRPQTYFVAWNGVLTLVYEGFPPVLAGIKARLNEEDALPPENFGSRWPKTTLAALQDDAPPLSLAELTRLRALCEEHASKLSLRVPVERLSFVSYDQRGLESVRERSDVALGSAVDDGEPSDAEQARVRGVLDEWSDLETYLPRVNAPGSRIGSYRESSPAGQTLVAFIGGSELRELVAQFRSAVDALLPGRYAWLDDASLHCTVRALGVST</sequence>
<reference evidence="2" key="2">
    <citation type="submission" date="2021-11" db="EMBL/GenBank/DDBJ databases">
        <authorList>
            <consortium name="Genoscope - CEA"/>
            <person name="William W."/>
        </authorList>
    </citation>
    <scope>NUCLEOTIDE SEQUENCE</scope>
</reference>
<accession>A0A7S4A507</accession>
<dbReference type="Proteomes" id="UP000789595">
    <property type="component" value="Unassembled WGS sequence"/>
</dbReference>
<proteinExistence type="predicted"/>
<dbReference type="EMBL" id="HBIW01022217">
    <property type="protein sequence ID" value="CAE0703722.1"/>
    <property type="molecule type" value="Transcribed_RNA"/>
</dbReference>
<dbReference type="EMBL" id="CAKKNE010000001">
    <property type="protein sequence ID" value="CAH0366875.1"/>
    <property type="molecule type" value="Genomic_DNA"/>
</dbReference>
<organism evidence="1">
    <name type="scientific">Pelagomonas calceolata</name>
    <dbReference type="NCBI Taxonomy" id="35677"/>
    <lineage>
        <taxon>Eukaryota</taxon>
        <taxon>Sar</taxon>
        <taxon>Stramenopiles</taxon>
        <taxon>Ochrophyta</taxon>
        <taxon>Pelagophyceae</taxon>
        <taxon>Pelagomonadales</taxon>
        <taxon>Pelagomonadaceae</taxon>
        <taxon>Pelagomonas</taxon>
    </lineage>
</organism>
<dbReference type="OrthoDB" id="2139710at2759"/>
<dbReference type="AlphaFoldDB" id="A0A7S4A507"/>
<reference evidence="1" key="1">
    <citation type="submission" date="2021-01" db="EMBL/GenBank/DDBJ databases">
        <authorList>
            <person name="Corre E."/>
            <person name="Pelletier E."/>
            <person name="Niang G."/>
            <person name="Scheremetjew M."/>
            <person name="Finn R."/>
            <person name="Kale V."/>
            <person name="Holt S."/>
            <person name="Cochrane G."/>
            <person name="Meng A."/>
            <person name="Brown T."/>
            <person name="Cohen L."/>
        </authorList>
    </citation>
    <scope>NUCLEOTIDE SEQUENCE</scope>
    <source>
        <strain evidence="1">CCMP1756</strain>
    </source>
</reference>
<evidence type="ECO:0000313" key="3">
    <source>
        <dbReference type="Proteomes" id="UP000789595"/>
    </source>
</evidence>
<keyword evidence="3" id="KW-1185">Reference proteome</keyword>
<name>A0A7S4A507_9STRA</name>